<dbReference type="CDD" id="cd00303">
    <property type="entry name" value="retropepsin_like"/>
    <property type="match status" value="1"/>
</dbReference>
<gene>
    <name evidence="1" type="ORF">RHGRI_014064</name>
</gene>
<dbReference type="Proteomes" id="UP000823749">
    <property type="component" value="Chromosome 5"/>
</dbReference>
<proteinExistence type="predicted"/>
<comment type="caution">
    <text evidence="1">The sequence shown here is derived from an EMBL/GenBank/DDBJ whole genome shotgun (WGS) entry which is preliminary data.</text>
</comment>
<dbReference type="PANTHER" id="PTHR35046:SF26">
    <property type="entry name" value="RNA-DIRECTED DNA POLYMERASE"/>
    <property type="match status" value="1"/>
</dbReference>
<protein>
    <submittedName>
        <fullName evidence="1">Uncharacterized protein</fullName>
    </submittedName>
</protein>
<keyword evidence="2" id="KW-1185">Reference proteome</keyword>
<dbReference type="InterPro" id="IPR021109">
    <property type="entry name" value="Peptidase_aspartic_dom_sf"/>
</dbReference>
<dbReference type="EMBL" id="JACTNZ010000005">
    <property type="protein sequence ID" value="KAG5548580.1"/>
    <property type="molecule type" value="Genomic_DNA"/>
</dbReference>
<dbReference type="AlphaFoldDB" id="A0AAV6K7Z9"/>
<accession>A0AAV6K7Z9</accession>
<evidence type="ECO:0000313" key="2">
    <source>
        <dbReference type="Proteomes" id="UP000823749"/>
    </source>
</evidence>
<evidence type="ECO:0000313" key="1">
    <source>
        <dbReference type="EMBL" id="KAG5548580.1"/>
    </source>
</evidence>
<dbReference type="Gene3D" id="2.40.70.10">
    <property type="entry name" value="Acid Proteases"/>
    <property type="match status" value="1"/>
</dbReference>
<sequence>MEQNDLSFSLSNSVTQSVRGLPEPRLVQLLFTIPLPVWVSGRIRIAIRFRGSGTNLPISAPNYPNAIPKKLQCGQIFHTRVKCNDQVCSLVIDTGSCTNAVSEEAVKKLGLIVDPHPEPYHLAWITNMKLKVDKQCPMTFTIGKVKETVMCDVLPLKLCHILLGRTWIWDRNVEHVGRANTYSFVNGITKYTLTCATDSHTIKLKKTSSLIRRVPSFRWYPWSRA</sequence>
<dbReference type="SUPFAM" id="SSF50630">
    <property type="entry name" value="Acid proteases"/>
    <property type="match status" value="1"/>
</dbReference>
<dbReference type="PANTHER" id="PTHR35046">
    <property type="entry name" value="ZINC KNUCKLE (CCHC-TYPE) FAMILY PROTEIN"/>
    <property type="match status" value="1"/>
</dbReference>
<name>A0AAV6K7Z9_9ERIC</name>
<organism evidence="1 2">
    <name type="scientific">Rhododendron griersonianum</name>
    <dbReference type="NCBI Taxonomy" id="479676"/>
    <lineage>
        <taxon>Eukaryota</taxon>
        <taxon>Viridiplantae</taxon>
        <taxon>Streptophyta</taxon>
        <taxon>Embryophyta</taxon>
        <taxon>Tracheophyta</taxon>
        <taxon>Spermatophyta</taxon>
        <taxon>Magnoliopsida</taxon>
        <taxon>eudicotyledons</taxon>
        <taxon>Gunneridae</taxon>
        <taxon>Pentapetalae</taxon>
        <taxon>asterids</taxon>
        <taxon>Ericales</taxon>
        <taxon>Ericaceae</taxon>
        <taxon>Ericoideae</taxon>
        <taxon>Rhodoreae</taxon>
        <taxon>Rhododendron</taxon>
    </lineage>
</organism>
<reference evidence="1" key="1">
    <citation type="submission" date="2020-08" db="EMBL/GenBank/DDBJ databases">
        <title>Plant Genome Project.</title>
        <authorList>
            <person name="Zhang R.-G."/>
        </authorList>
    </citation>
    <scope>NUCLEOTIDE SEQUENCE</scope>
    <source>
        <strain evidence="1">WSP0</strain>
        <tissue evidence="1">Leaf</tissue>
    </source>
</reference>